<dbReference type="KEGG" id="scr:SCHRY_v1c00870"/>
<comment type="function">
    <text evidence="7">F(1)F(0) ATP synthase produces ATP from ADP in the presence of a proton or sodium gradient. F-type ATPases consist of two structural domains, F(1) containing the extramembraneous catalytic core and F(0) containing the membrane proton channel, linked together by a central stalk and a peripheral stalk. During catalysis, ATP synthesis in the catalytic domain of F(1) is coupled via a rotary mechanism of the central stalk subunits to proton translocation.</text>
</comment>
<dbReference type="PATRIC" id="fig|1276227.3.peg.87"/>
<evidence type="ECO:0000256" key="4">
    <source>
        <dbReference type="ARBA" id="ARBA00023065"/>
    </source>
</evidence>
<keyword evidence="6 7" id="KW-0066">ATP synthesis</keyword>
<keyword evidence="4 7" id="KW-0406">Ion transport</keyword>
<dbReference type="InterPro" id="IPR000711">
    <property type="entry name" value="ATPase_OSCP/dsu"/>
</dbReference>
<evidence type="ECO:0000256" key="2">
    <source>
        <dbReference type="ARBA" id="ARBA00022448"/>
    </source>
</evidence>
<proteinExistence type="inferred from homology"/>
<dbReference type="Pfam" id="PF00213">
    <property type="entry name" value="OSCP"/>
    <property type="match status" value="1"/>
</dbReference>
<evidence type="ECO:0000313" key="9">
    <source>
        <dbReference type="Proteomes" id="UP000013964"/>
    </source>
</evidence>
<evidence type="ECO:0000256" key="3">
    <source>
        <dbReference type="ARBA" id="ARBA00022781"/>
    </source>
</evidence>
<dbReference type="GO" id="GO:0046933">
    <property type="term" value="F:proton-transporting ATP synthase activity, rotational mechanism"/>
    <property type="evidence" value="ECO:0007669"/>
    <property type="project" value="UniProtKB-UniRule"/>
</dbReference>
<dbReference type="Proteomes" id="UP000013964">
    <property type="component" value="Chromosome"/>
</dbReference>
<dbReference type="NCBIfam" id="NF009975">
    <property type="entry name" value="PRK13436.1"/>
    <property type="match status" value="1"/>
</dbReference>
<evidence type="ECO:0000256" key="7">
    <source>
        <dbReference type="HAMAP-Rule" id="MF_01416"/>
    </source>
</evidence>
<evidence type="ECO:0000256" key="1">
    <source>
        <dbReference type="ARBA" id="ARBA00004370"/>
    </source>
</evidence>
<keyword evidence="2 7" id="KW-0813">Transport</keyword>
<evidence type="ECO:0000313" key="8">
    <source>
        <dbReference type="EMBL" id="AGM24674.1"/>
    </source>
</evidence>
<keyword evidence="5 7" id="KW-0472">Membrane</keyword>
<dbReference type="GO" id="GO:0005886">
    <property type="term" value="C:plasma membrane"/>
    <property type="evidence" value="ECO:0007669"/>
    <property type="project" value="UniProtKB-SubCell"/>
</dbReference>
<dbReference type="Gene3D" id="1.10.520.20">
    <property type="entry name" value="N-terminal domain of the delta subunit of the F1F0-ATP synthase"/>
    <property type="match status" value="1"/>
</dbReference>
<keyword evidence="7" id="KW-1003">Cell membrane</keyword>
<dbReference type="EMBL" id="CP005077">
    <property type="protein sequence ID" value="AGM24674.1"/>
    <property type="molecule type" value="Genomic_DNA"/>
</dbReference>
<dbReference type="eggNOG" id="COG0712">
    <property type="taxonomic scope" value="Bacteria"/>
</dbReference>
<sequence>MKISERFIYNYAAALMNIASEDDKVKHYLAVSNLIVEILKKYPIYIKIISNVDIPKQERKDVLKEAFGKVIDVKILHALYLLIDREAFSVVRPIFKQLRKLINLKNDVRYGKVFSALPLSDEQIEIIEAKISQKFGYHIELVNKIDKKIIAGIKIKVKDEIIDGSIAGQLEAMRAKTLNNK</sequence>
<comment type="function">
    <text evidence="7">This protein is part of the stalk that links CF(0) to CF(1). It either transmits conformational changes from CF(0) to CF(1) or is implicated in proton conduction.</text>
</comment>
<keyword evidence="3 7" id="KW-0375">Hydrogen ion transport</keyword>
<dbReference type="GO" id="GO:0045259">
    <property type="term" value="C:proton-transporting ATP synthase complex"/>
    <property type="evidence" value="ECO:0007669"/>
    <property type="project" value="UniProtKB-KW"/>
</dbReference>
<evidence type="ECO:0000256" key="6">
    <source>
        <dbReference type="ARBA" id="ARBA00023310"/>
    </source>
</evidence>
<dbReference type="NCBIfam" id="TIGR01145">
    <property type="entry name" value="ATP_synt_delta"/>
    <property type="match status" value="1"/>
</dbReference>
<dbReference type="OrthoDB" id="389095at2"/>
<protein>
    <recommendedName>
        <fullName evidence="7">ATP synthase subunit delta</fullName>
    </recommendedName>
    <alternativeName>
        <fullName evidence="7">ATP synthase F(1) sector subunit delta</fullName>
    </alternativeName>
    <alternativeName>
        <fullName evidence="7">F-type ATPase subunit delta</fullName>
        <shortName evidence="7">F-ATPase subunit delta</shortName>
    </alternativeName>
</protein>
<reference evidence="8 9" key="1">
    <citation type="journal article" date="2013" name="Genome Biol. Evol.">
        <title>Complete genomes of two dipteran-associated spiroplasmas provided insights into the origin, dynamics, and impacts of viral invasion in spiroplasma.</title>
        <authorList>
            <person name="Ku C."/>
            <person name="Lo W.S."/>
            <person name="Chen L.L."/>
            <person name="Kuo C.H."/>
        </authorList>
    </citation>
    <scope>NUCLEOTIDE SEQUENCE [LARGE SCALE GENOMIC DNA]</scope>
    <source>
        <strain evidence="8 9">DF-1</strain>
    </source>
</reference>
<dbReference type="InterPro" id="IPR026015">
    <property type="entry name" value="ATP_synth_OSCP/delta_N_sf"/>
</dbReference>
<organism evidence="8 9">
    <name type="scientific">Spiroplasma chrysopicola DF-1</name>
    <dbReference type="NCBI Taxonomy" id="1276227"/>
    <lineage>
        <taxon>Bacteria</taxon>
        <taxon>Bacillati</taxon>
        <taxon>Mycoplasmatota</taxon>
        <taxon>Mollicutes</taxon>
        <taxon>Entomoplasmatales</taxon>
        <taxon>Spiroplasmataceae</taxon>
        <taxon>Spiroplasma</taxon>
    </lineage>
</organism>
<keyword evidence="7" id="KW-0139">CF(1)</keyword>
<dbReference type="RefSeq" id="WP_016338501.1">
    <property type="nucleotide sequence ID" value="NC_021280.1"/>
</dbReference>
<gene>
    <name evidence="7 8" type="primary">atpH</name>
    <name evidence="8" type="ORF">SCHRY_v1c00870</name>
</gene>
<dbReference type="AlphaFoldDB" id="R4U9Z5"/>
<keyword evidence="9" id="KW-1185">Reference proteome</keyword>
<evidence type="ECO:0000256" key="5">
    <source>
        <dbReference type="ARBA" id="ARBA00023136"/>
    </source>
</evidence>
<dbReference type="HOGENOM" id="CLU_085114_4_2_14"/>
<dbReference type="PRINTS" id="PR00125">
    <property type="entry name" value="ATPASEDELTA"/>
</dbReference>
<dbReference type="HAMAP" id="MF_01416">
    <property type="entry name" value="ATP_synth_delta_bact"/>
    <property type="match status" value="1"/>
</dbReference>
<comment type="similarity">
    <text evidence="7">Belongs to the ATPase delta chain family.</text>
</comment>
<name>R4U9Z5_9MOLU</name>
<dbReference type="SUPFAM" id="SSF47928">
    <property type="entry name" value="N-terminal domain of the delta subunit of the F1F0-ATP synthase"/>
    <property type="match status" value="1"/>
</dbReference>
<accession>R4U9Z5</accession>
<dbReference type="PANTHER" id="PTHR11910">
    <property type="entry name" value="ATP SYNTHASE DELTA CHAIN"/>
    <property type="match status" value="1"/>
</dbReference>
<comment type="subcellular location">
    <subcellularLocation>
        <location evidence="7">Cell membrane</location>
        <topology evidence="7">Peripheral membrane protein</topology>
    </subcellularLocation>
    <subcellularLocation>
        <location evidence="1">Membrane</location>
    </subcellularLocation>
</comment>
<dbReference type="STRING" id="1276227.SCHRY_v1c00870"/>